<comment type="function">
    <text evidence="1">Catalyzes cyclization of the linear tetrapyrrole, hydroxymethylbilane, to the macrocyclic uroporphyrinogen III.</text>
</comment>
<dbReference type="OrthoDB" id="443551at2759"/>
<evidence type="ECO:0000256" key="1">
    <source>
        <dbReference type="RuleBase" id="RU366031"/>
    </source>
</evidence>
<dbReference type="PANTHER" id="PTHR38042">
    <property type="entry name" value="UROPORPHYRINOGEN-III SYNTHASE, CHLOROPLASTIC"/>
    <property type="match status" value="1"/>
</dbReference>
<dbReference type="AlphaFoldDB" id="A0A9K3PGB4"/>
<reference evidence="3" key="2">
    <citation type="submission" date="2021-04" db="EMBL/GenBank/DDBJ databases">
        <authorList>
            <person name="Podell S."/>
        </authorList>
    </citation>
    <scope>NUCLEOTIDE SEQUENCE</scope>
    <source>
        <strain evidence="3">Hildebrandi</strain>
    </source>
</reference>
<comment type="similarity">
    <text evidence="1">Belongs to the uroporphyrinogen-III synthase family.</text>
</comment>
<feature type="domain" description="Tetrapyrrole biosynthesis uroporphyrinogen III synthase" evidence="2">
    <location>
        <begin position="83"/>
        <end position="273"/>
    </location>
</feature>
<evidence type="ECO:0000313" key="3">
    <source>
        <dbReference type="EMBL" id="KAG7346195.1"/>
    </source>
</evidence>
<proteinExistence type="inferred from homology"/>
<dbReference type="PANTHER" id="PTHR38042:SF1">
    <property type="entry name" value="UROPORPHYRINOGEN-III SYNTHASE, CHLOROPLASTIC"/>
    <property type="match status" value="1"/>
</dbReference>
<dbReference type="EC" id="4.2.1.75" evidence="1"/>
<dbReference type="InterPro" id="IPR003754">
    <property type="entry name" value="4pyrrol_synth_uPrphyn_synth"/>
</dbReference>
<organism evidence="3 4">
    <name type="scientific">Nitzschia inconspicua</name>
    <dbReference type="NCBI Taxonomy" id="303405"/>
    <lineage>
        <taxon>Eukaryota</taxon>
        <taxon>Sar</taxon>
        <taxon>Stramenopiles</taxon>
        <taxon>Ochrophyta</taxon>
        <taxon>Bacillariophyta</taxon>
        <taxon>Bacillariophyceae</taxon>
        <taxon>Bacillariophycidae</taxon>
        <taxon>Bacillariales</taxon>
        <taxon>Bacillariaceae</taxon>
        <taxon>Nitzschia</taxon>
    </lineage>
</organism>
<keyword evidence="1" id="KW-0456">Lyase</keyword>
<dbReference type="EMBL" id="JAGRRH010000021">
    <property type="protein sequence ID" value="KAG7346195.1"/>
    <property type="molecule type" value="Genomic_DNA"/>
</dbReference>
<reference evidence="3" key="1">
    <citation type="journal article" date="2021" name="Sci. Rep.">
        <title>Diploid genomic architecture of Nitzschia inconspicua, an elite biomass production diatom.</title>
        <authorList>
            <person name="Oliver A."/>
            <person name="Podell S."/>
            <person name="Pinowska A."/>
            <person name="Traller J.C."/>
            <person name="Smith S.R."/>
            <person name="McClure R."/>
            <person name="Beliaev A."/>
            <person name="Bohutskyi P."/>
            <person name="Hill E.A."/>
            <person name="Rabines A."/>
            <person name="Zheng H."/>
            <person name="Allen L.Z."/>
            <person name="Kuo A."/>
            <person name="Grigoriev I.V."/>
            <person name="Allen A.E."/>
            <person name="Hazlebeck D."/>
            <person name="Allen E.E."/>
        </authorList>
    </citation>
    <scope>NUCLEOTIDE SEQUENCE</scope>
    <source>
        <strain evidence="3">Hildebrandi</strain>
    </source>
</reference>
<dbReference type="Pfam" id="PF02602">
    <property type="entry name" value="HEM4"/>
    <property type="match status" value="1"/>
</dbReference>
<dbReference type="GO" id="GO:0004852">
    <property type="term" value="F:uroporphyrinogen-III synthase activity"/>
    <property type="evidence" value="ECO:0007669"/>
    <property type="project" value="UniProtKB-UniRule"/>
</dbReference>
<sequence length="317" mass="34086">MMSFVLASLSVVVTSPSNVRQIEAFCSTFSLKVRRQDASTCLAASNNHDPVVVAMTREEGKNDKLRKQIEIESTRLKQPLSLLELPCIAHASGPDYDQLSTALTSQSWDYVVVTSPESANVLASAWDASSQDKVPAVVAVGIATEKVLAKNNIPVSFVPSKATAETLVQEMELVTGQDTTTVLYPASARAQTTLQDGLSQRGFAVTRLNTYDTVTATWTEEQTQLAQTVQVACFASPSSIKGWLHNTNNNHQVMAACIGSTSATACQKHGWRDEHIFYPGAPGIEGWVESIQDAMTAALQLSHNIAATTADNKATKA</sequence>
<comment type="pathway">
    <text evidence="1">Porphyrin-containing compound metabolism; protoporphyrin-IX biosynthesis; coproporphyrinogen-III from 5-aminolevulinate: step 3/4.</text>
</comment>
<name>A0A9K3PGB4_9STRA</name>
<keyword evidence="4" id="KW-1185">Reference proteome</keyword>
<keyword evidence="1" id="KW-0627">Porphyrin biosynthesis</keyword>
<comment type="catalytic activity">
    <reaction evidence="1">
        <text>hydroxymethylbilane = uroporphyrinogen III + H2O</text>
        <dbReference type="Rhea" id="RHEA:18965"/>
        <dbReference type="ChEBI" id="CHEBI:15377"/>
        <dbReference type="ChEBI" id="CHEBI:57308"/>
        <dbReference type="ChEBI" id="CHEBI:57845"/>
        <dbReference type="EC" id="4.2.1.75"/>
    </reaction>
</comment>
<evidence type="ECO:0000313" key="4">
    <source>
        <dbReference type="Proteomes" id="UP000693970"/>
    </source>
</evidence>
<comment type="caution">
    <text evidence="3">The sequence shown here is derived from an EMBL/GenBank/DDBJ whole genome shotgun (WGS) entry which is preliminary data.</text>
</comment>
<protein>
    <recommendedName>
        <fullName evidence="1">Uroporphyrinogen-III synthase</fullName>
        <ecNumber evidence="1">4.2.1.75</ecNumber>
    </recommendedName>
</protein>
<dbReference type="InterPro" id="IPR039793">
    <property type="entry name" value="UROS/Hem4"/>
</dbReference>
<accession>A0A9K3PGB4</accession>
<dbReference type="GO" id="GO:0006780">
    <property type="term" value="P:uroporphyrinogen III biosynthetic process"/>
    <property type="evidence" value="ECO:0007669"/>
    <property type="project" value="UniProtKB-UniRule"/>
</dbReference>
<evidence type="ECO:0000259" key="2">
    <source>
        <dbReference type="Pfam" id="PF02602"/>
    </source>
</evidence>
<gene>
    <name evidence="3" type="ORF">IV203_005263</name>
</gene>
<dbReference type="Proteomes" id="UP000693970">
    <property type="component" value="Unassembled WGS sequence"/>
</dbReference>
<dbReference type="GO" id="GO:0006782">
    <property type="term" value="P:protoporphyrinogen IX biosynthetic process"/>
    <property type="evidence" value="ECO:0007669"/>
    <property type="project" value="UniProtKB-UniRule"/>
</dbReference>
<dbReference type="CDD" id="cd06578">
    <property type="entry name" value="HemD"/>
    <property type="match status" value="1"/>
</dbReference>